<evidence type="ECO:0000256" key="1">
    <source>
        <dbReference type="ARBA" id="ARBA00022676"/>
    </source>
</evidence>
<gene>
    <name evidence="3" type="ORF">PYM288_LOCUS3745</name>
</gene>
<keyword evidence="1" id="KW-0328">Glycosyltransferase</keyword>
<dbReference type="Pfam" id="PF00534">
    <property type="entry name" value="Glycos_transf_1"/>
    <property type="match status" value="1"/>
</dbReference>
<name>A0A813RN90_9BILA</name>
<keyword evidence="1" id="KW-0808">Transferase</keyword>
<organism evidence="3 4">
    <name type="scientific">Rotaria sordida</name>
    <dbReference type="NCBI Taxonomy" id="392033"/>
    <lineage>
        <taxon>Eukaryota</taxon>
        <taxon>Metazoa</taxon>
        <taxon>Spiralia</taxon>
        <taxon>Gnathifera</taxon>
        <taxon>Rotifera</taxon>
        <taxon>Eurotatoria</taxon>
        <taxon>Bdelloidea</taxon>
        <taxon>Philodinida</taxon>
        <taxon>Philodinidae</taxon>
        <taxon>Rotaria</taxon>
    </lineage>
</organism>
<proteinExistence type="predicted"/>
<dbReference type="GO" id="GO:0016757">
    <property type="term" value="F:glycosyltransferase activity"/>
    <property type="evidence" value="ECO:0007669"/>
    <property type="project" value="UniProtKB-KW"/>
</dbReference>
<dbReference type="Gene3D" id="3.40.50.2000">
    <property type="entry name" value="Glycogen Phosphorylase B"/>
    <property type="match status" value="2"/>
</dbReference>
<dbReference type="SUPFAM" id="SSF53756">
    <property type="entry name" value="UDP-Glycosyltransferase/glycogen phosphorylase"/>
    <property type="match status" value="1"/>
</dbReference>
<dbReference type="PANTHER" id="PTHR12526:SF630">
    <property type="entry name" value="GLYCOSYLTRANSFERASE"/>
    <property type="match status" value="1"/>
</dbReference>
<protein>
    <recommendedName>
        <fullName evidence="2">Glycosyl transferase family 1 domain-containing protein</fullName>
    </recommendedName>
</protein>
<feature type="domain" description="Glycosyl transferase family 1" evidence="2">
    <location>
        <begin position="2"/>
        <end position="60"/>
    </location>
</feature>
<dbReference type="AlphaFoldDB" id="A0A813RN90"/>
<dbReference type="InterPro" id="IPR001296">
    <property type="entry name" value="Glyco_trans_1"/>
</dbReference>
<reference evidence="3" key="1">
    <citation type="submission" date="2021-02" db="EMBL/GenBank/DDBJ databases">
        <authorList>
            <person name="Nowell W R."/>
        </authorList>
    </citation>
    <scope>NUCLEOTIDE SEQUENCE</scope>
</reference>
<evidence type="ECO:0000313" key="4">
    <source>
        <dbReference type="Proteomes" id="UP000663854"/>
    </source>
</evidence>
<sequence length="82" mass="9357">MMALGLPVITVNSGGIPYMITDGYNGMLVPYNDVKQMTEKIKQVMLQPELGIRLTENGKQYARQYGEEMVLEKWKQLFSSLQ</sequence>
<evidence type="ECO:0000259" key="2">
    <source>
        <dbReference type="Pfam" id="PF00534"/>
    </source>
</evidence>
<dbReference type="PANTHER" id="PTHR12526">
    <property type="entry name" value="GLYCOSYLTRANSFERASE"/>
    <property type="match status" value="1"/>
</dbReference>
<comment type="caution">
    <text evidence="3">The sequence shown here is derived from an EMBL/GenBank/DDBJ whole genome shotgun (WGS) entry which is preliminary data.</text>
</comment>
<dbReference type="EMBL" id="CAJNOH010000030">
    <property type="protein sequence ID" value="CAF0783439.1"/>
    <property type="molecule type" value="Genomic_DNA"/>
</dbReference>
<evidence type="ECO:0000313" key="3">
    <source>
        <dbReference type="EMBL" id="CAF0783439.1"/>
    </source>
</evidence>
<accession>A0A813RN90</accession>
<dbReference type="Proteomes" id="UP000663854">
    <property type="component" value="Unassembled WGS sequence"/>
</dbReference>